<protein>
    <recommendedName>
        <fullName evidence="3">DNA-binding protein</fullName>
    </recommendedName>
</protein>
<sequence>MTCMTPPSDTTGDLPAGIGRPATRALAQAGITTLEAVAQHSAKDLLALHGVGPKALRVLTDSLGERGLGLRTDNA</sequence>
<dbReference type="AlphaFoldDB" id="A0A3S5Y8S2"/>
<organism evidence="1">
    <name type="scientific">Rhodococcus hoagii (strain 103S)</name>
    <name type="common">Rhodococcus equi</name>
    <dbReference type="NCBI Taxonomy" id="685727"/>
    <lineage>
        <taxon>Bacteria</taxon>
        <taxon>Bacillati</taxon>
        <taxon>Actinomycetota</taxon>
        <taxon>Actinomycetes</taxon>
        <taxon>Mycobacteriales</taxon>
        <taxon>Nocardiaceae</taxon>
        <taxon>Prescottella</taxon>
    </lineage>
</organism>
<reference evidence="1" key="1">
    <citation type="journal article" date="2010" name="PLoS Genet.">
        <title>The genome of a pathogenic rhodococcus: cooptive virulence underpinned by key gene acquisitions.</title>
        <authorList>
            <person name="Letek M."/>
            <person name="Gonzalez P."/>
            <person name="Macarthur I."/>
            <person name="Rodriguez H."/>
            <person name="Freeman T.C."/>
            <person name="Valero-Rello A."/>
            <person name="Blanco M."/>
            <person name="Buckley T."/>
            <person name="Cherevach I."/>
            <person name="Fahey R."/>
            <person name="Hapeshi A."/>
            <person name="Holdstock J."/>
            <person name="Leadon D."/>
            <person name="Navas J."/>
            <person name="Ocampo A."/>
            <person name="Quail M.A."/>
            <person name="Sanders M."/>
            <person name="Scortti M.M."/>
            <person name="Prescott J.F."/>
            <person name="Fogarty U."/>
            <person name="Meijer W.G."/>
            <person name="Parkhill J."/>
            <person name="Bentley S.D."/>
            <person name="Vazquez-Boland J.A."/>
        </authorList>
    </citation>
    <scope>NUCLEOTIDE SEQUENCE [LARGE SCALE GENOMIC DNA]</scope>
    <source>
        <strain evidence="1 2">103S</strain>
    </source>
</reference>
<accession>A0A3S5Y8S2</accession>
<evidence type="ECO:0008006" key="3">
    <source>
        <dbReference type="Google" id="ProtNLM"/>
    </source>
</evidence>
<dbReference type="Pfam" id="PF14520">
    <property type="entry name" value="HHH_5"/>
    <property type="match status" value="1"/>
</dbReference>
<evidence type="ECO:0000313" key="1">
    <source>
        <dbReference type="EMBL" id="CBH48960.1"/>
    </source>
</evidence>
<dbReference type="SUPFAM" id="SSF47789">
    <property type="entry name" value="C-terminal domain of RNA polymerase alpha subunit"/>
    <property type="match status" value="1"/>
</dbReference>
<name>A0A3S5Y8S2_RHOH1</name>
<proteinExistence type="predicted"/>
<dbReference type="Proteomes" id="UP001154400">
    <property type="component" value="Chromosome"/>
</dbReference>
<evidence type="ECO:0000313" key="2">
    <source>
        <dbReference type="Proteomes" id="UP000006892"/>
    </source>
</evidence>
<gene>
    <name evidence="1" type="ordered locus">REQ_29430</name>
</gene>
<dbReference type="EMBL" id="FN563149">
    <property type="protein sequence ID" value="CBH48960.1"/>
    <property type="molecule type" value="Genomic_DNA"/>
</dbReference>
<dbReference type="Gene3D" id="1.10.150.20">
    <property type="entry name" value="5' to 3' exonuclease, C-terminal subdomain"/>
    <property type="match status" value="1"/>
</dbReference>
<dbReference type="KEGG" id="req:REQ_29430"/>